<proteinExistence type="predicted"/>
<keyword evidence="2" id="KW-1185">Reference proteome</keyword>
<reference evidence="1" key="1">
    <citation type="submission" date="2022-04" db="EMBL/GenBank/DDBJ databases">
        <title>Mucilaginibacter sp. RS28 isolated from freshwater.</title>
        <authorList>
            <person name="Ko S.-R."/>
        </authorList>
    </citation>
    <scope>NUCLEOTIDE SEQUENCE</scope>
    <source>
        <strain evidence="1">RS28</strain>
    </source>
</reference>
<dbReference type="AlphaFoldDB" id="A0A9X2B828"/>
<accession>A0A9X2B828</accession>
<gene>
    <name evidence="1" type="ORF">MUY27_01130</name>
</gene>
<dbReference type="Proteomes" id="UP001139450">
    <property type="component" value="Unassembled WGS sequence"/>
</dbReference>
<organism evidence="1 2">
    <name type="scientific">Mucilaginibacter straminoryzae</name>
    <dbReference type="NCBI Taxonomy" id="2932774"/>
    <lineage>
        <taxon>Bacteria</taxon>
        <taxon>Pseudomonadati</taxon>
        <taxon>Bacteroidota</taxon>
        <taxon>Sphingobacteriia</taxon>
        <taxon>Sphingobacteriales</taxon>
        <taxon>Sphingobacteriaceae</taxon>
        <taxon>Mucilaginibacter</taxon>
    </lineage>
</organism>
<dbReference type="EMBL" id="JALJEJ010000001">
    <property type="protein sequence ID" value="MCJ8208290.1"/>
    <property type="molecule type" value="Genomic_DNA"/>
</dbReference>
<name>A0A9X2B828_9SPHI</name>
<evidence type="ECO:0000313" key="2">
    <source>
        <dbReference type="Proteomes" id="UP001139450"/>
    </source>
</evidence>
<dbReference type="RefSeq" id="WP_245128123.1">
    <property type="nucleotide sequence ID" value="NZ_JALJEJ010000001.1"/>
</dbReference>
<evidence type="ECO:0000313" key="1">
    <source>
        <dbReference type="EMBL" id="MCJ8208290.1"/>
    </source>
</evidence>
<comment type="caution">
    <text evidence="1">The sequence shown here is derived from an EMBL/GenBank/DDBJ whole genome shotgun (WGS) entry which is preliminary data.</text>
</comment>
<protein>
    <submittedName>
        <fullName evidence="1">Uncharacterized protein</fullName>
    </submittedName>
</protein>
<sequence>MMLGKKSADFALLVHACDRYSFLYPGFAYFFDRYWDKSIPCNYYFATEELQADIPGFENIRSGKGEWSDRLALLLREQIKERYVIYMQEDMWLSATVNAAFFEQLLLLIQQHNWKQVKLTSAEVYKTRPTDWQVEGFTISRLDNEQSDYLMSHQMTIWDREFLLQQLPKNEHPWRNERKGTKRLKRLNPEIYQVDYFAENGNPQINKNENQIPRSAYFTVSENSALNSRVLPFIEQLKNGDAAAQAYAAQLQQHYDQQLTHDGLPKPRKVDPVKRLKNWLTGK</sequence>